<dbReference type="Gene3D" id="1.50.10.20">
    <property type="match status" value="1"/>
</dbReference>
<proteinExistence type="predicted"/>
<dbReference type="GO" id="GO:0005524">
    <property type="term" value="F:ATP binding"/>
    <property type="evidence" value="ECO:0007669"/>
    <property type="project" value="InterPro"/>
</dbReference>
<dbReference type="InterPro" id="IPR000719">
    <property type="entry name" value="Prot_kinase_dom"/>
</dbReference>
<dbReference type="Proteomes" id="UP000185596">
    <property type="component" value="Unassembled WGS sequence"/>
</dbReference>
<organism evidence="3 4">
    <name type="scientific">Actinophytocola xanthii</name>
    <dbReference type="NCBI Taxonomy" id="1912961"/>
    <lineage>
        <taxon>Bacteria</taxon>
        <taxon>Bacillati</taxon>
        <taxon>Actinomycetota</taxon>
        <taxon>Actinomycetes</taxon>
        <taxon>Pseudonocardiales</taxon>
        <taxon>Pseudonocardiaceae</taxon>
    </lineage>
</organism>
<evidence type="ECO:0000313" key="3">
    <source>
        <dbReference type="EMBL" id="OLF14623.1"/>
    </source>
</evidence>
<dbReference type="Pfam" id="PF05147">
    <property type="entry name" value="LANC_like"/>
    <property type="match status" value="1"/>
</dbReference>
<gene>
    <name evidence="3" type="ORF">BU204_26105</name>
</gene>
<dbReference type="InterPro" id="IPR057929">
    <property type="entry name" value="RamC_N"/>
</dbReference>
<feature type="compositionally biased region" description="Basic and acidic residues" evidence="1">
    <location>
        <begin position="825"/>
        <end position="838"/>
    </location>
</feature>
<dbReference type="InterPro" id="IPR011009">
    <property type="entry name" value="Kinase-like_dom_sf"/>
</dbReference>
<dbReference type="STRING" id="1912961.BU204_26105"/>
<reference evidence="3 4" key="1">
    <citation type="submission" date="2016-12" db="EMBL/GenBank/DDBJ databases">
        <title>The draft genome sequence of Actinophytocola sp. 11-183.</title>
        <authorList>
            <person name="Wang W."/>
            <person name="Yuan L."/>
        </authorList>
    </citation>
    <scope>NUCLEOTIDE SEQUENCE [LARGE SCALE GENOMIC DNA]</scope>
    <source>
        <strain evidence="3 4">11-183</strain>
    </source>
</reference>
<accession>A0A1Q8CJV0</accession>
<dbReference type="NCBIfam" id="NF038151">
    <property type="entry name" value="lanthi_synth_III"/>
    <property type="match status" value="1"/>
</dbReference>
<dbReference type="GO" id="GO:0004672">
    <property type="term" value="F:protein kinase activity"/>
    <property type="evidence" value="ECO:0007669"/>
    <property type="project" value="InterPro"/>
</dbReference>
<feature type="region of interest" description="Disordered" evidence="1">
    <location>
        <begin position="814"/>
        <end position="852"/>
    </location>
</feature>
<dbReference type="AlphaFoldDB" id="A0A1Q8CJV0"/>
<dbReference type="SUPFAM" id="SSF158745">
    <property type="entry name" value="LanC-like"/>
    <property type="match status" value="1"/>
</dbReference>
<dbReference type="SMART" id="SM01260">
    <property type="entry name" value="LANC_like"/>
    <property type="match status" value="1"/>
</dbReference>
<dbReference type="InterPro" id="IPR007822">
    <property type="entry name" value="LANC-like"/>
</dbReference>
<protein>
    <recommendedName>
        <fullName evidence="2">Protein kinase domain-containing protein</fullName>
    </recommendedName>
</protein>
<dbReference type="Gene3D" id="1.10.510.10">
    <property type="entry name" value="Transferase(Phosphotransferase) domain 1"/>
    <property type="match status" value="1"/>
</dbReference>
<comment type="caution">
    <text evidence="3">The sequence shown here is derived from an EMBL/GenBank/DDBJ whole genome shotgun (WGS) entry which is preliminary data.</text>
</comment>
<dbReference type="InterPro" id="IPR058053">
    <property type="entry name" value="RamC_C"/>
</dbReference>
<dbReference type="InterPro" id="IPR053524">
    <property type="entry name" value="Aerial_hyphae_peptide-synth"/>
</dbReference>
<dbReference type="InterPro" id="IPR012341">
    <property type="entry name" value="6hp_glycosidase-like_sf"/>
</dbReference>
<dbReference type="OrthoDB" id="1492512at2"/>
<name>A0A1Q8CJV0_9PSEU</name>
<dbReference type="Gene3D" id="1.50.10.10">
    <property type="match status" value="1"/>
</dbReference>
<dbReference type="GO" id="GO:0031179">
    <property type="term" value="P:peptide modification"/>
    <property type="evidence" value="ECO:0007669"/>
    <property type="project" value="InterPro"/>
</dbReference>
<evidence type="ECO:0000259" key="2">
    <source>
        <dbReference type="PROSITE" id="PS50011"/>
    </source>
</evidence>
<evidence type="ECO:0000313" key="4">
    <source>
        <dbReference type="Proteomes" id="UP000185596"/>
    </source>
</evidence>
<sequence length="852" mass="92670">MIAEDYPPFCVADPVYFERPEMLADEDERFPVTALPVPAGWLRTESGWYVRLCPAEVTPPPVGWRVDVAVGLEDIGKAVEIVWGYCVEREIPFDLVRSTTAARELNADHADRFRSGRPITLHPGDDAALTDVLTELSLLLGGTAGPRVLGALVHGEGPLHVRHGGYDEDSRPTNAVFVPPRGVALPAVLARDLEALRQSRTEELPYRVLSALRLGNGGGTYLAQTRSDGRRVVVKEARPHAGLDRRGRDAVARLTRERNALDHLAGLGCVPQVRGYRVLFGHHFLEQEYVEGTNLFAWSLSTPLTTAENAARGAAEYTRWALDALDGVDRALREVLARGLRLGELNPRNVVVRPGGEVVLVDLESATGLDDDSAPAHGDPEFSVPAGLTATEAHEYLLNGLRMAVFLPVGHTDPVKLPTLVAAIHRYYPVPDGFGDRVLSGLLPRGRPEQRDTAAELFAELPLSWPELRESLVRGIHLPSTPDRVDRLFPGTPTGPRMLGGHPLGYGAAGVLLAMHRAGAEVPDCYTRWLVRAVRRDGNPLPGLYDGLHGVAYTLDLLGNRQEALDVLERCRPLEDTRSGDLFGGRAGVALNLLHFATVTGDGDLAERAMRLVDQLGQEDDPLPAVAGRPAPVGLLHGPTGLAALFCRVHELTGDPRYLTLAERALRRDADRCDTWPEGIVLLRQSRTALPYLHGGSWGLAFVLPHLIEHRPRERWSTLLAGIRRTCDHVYVQHAGLFRGRAGAIATLATLDRQANRAAIDTQVRLLSWHARTHLGEVAFPGFRMPRLSTDLATGSAGVLLALSAAYEGAQVLPHLGPRPHARPTTREGGEHHDRDSRAAGTGGRLRGPVAL</sequence>
<keyword evidence="4" id="KW-1185">Reference proteome</keyword>
<dbReference type="PROSITE" id="PS50011">
    <property type="entry name" value="PROTEIN_KINASE_DOM"/>
    <property type="match status" value="1"/>
</dbReference>
<dbReference type="GO" id="GO:0005975">
    <property type="term" value="P:carbohydrate metabolic process"/>
    <property type="evidence" value="ECO:0007669"/>
    <property type="project" value="InterPro"/>
</dbReference>
<feature type="domain" description="Protein kinase" evidence="2">
    <location>
        <begin position="206"/>
        <end position="464"/>
    </location>
</feature>
<dbReference type="EMBL" id="MSIE01000052">
    <property type="protein sequence ID" value="OLF14623.1"/>
    <property type="molecule type" value="Genomic_DNA"/>
</dbReference>
<evidence type="ECO:0000256" key="1">
    <source>
        <dbReference type="SAM" id="MobiDB-lite"/>
    </source>
</evidence>
<dbReference type="CDD" id="cd04791">
    <property type="entry name" value="LanC_SerThrkinase"/>
    <property type="match status" value="1"/>
</dbReference>
<dbReference type="Pfam" id="PF25816">
    <property type="entry name" value="RamC_N"/>
    <property type="match status" value="1"/>
</dbReference>
<dbReference type="RefSeq" id="WP_075128401.1">
    <property type="nucleotide sequence ID" value="NZ_MSIE01000052.1"/>
</dbReference>
<dbReference type="SUPFAM" id="SSF56112">
    <property type="entry name" value="Protein kinase-like (PK-like)"/>
    <property type="match status" value="1"/>
</dbReference>